<keyword evidence="1 3" id="KW-0808">Transferase</keyword>
<reference evidence="5" key="1">
    <citation type="submission" date="2020-04" db="EMBL/GenBank/DDBJ databases">
        <authorList>
            <person name="Alioto T."/>
            <person name="Alioto T."/>
            <person name="Gomez Garrido J."/>
        </authorList>
    </citation>
    <scope>NUCLEOTIDE SEQUENCE</scope>
    <source>
        <strain evidence="5">A484AB</strain>
    </source>
</reference>
<dbReference type="PROSITE" id="PS50017">
    <property type="entry name" value="DEATH_DOMAIN"/>
    <property type="match status" value="1"/>
</dbReference>
<dbReference type="GO" id="GO:0007165">
    <property type="term" value="P:signal transduction"/>
    <property type="evidence" value="ECO:0007669"/>
    <property type="project" value="InterPro"/>
</dbReference>
<dbReference type="PANTHER" id="PTHR12327:SF0">
    <property type="entry name" value="ALPHA-TUBULIN N-ACETYLTRANSFERASE 1"/>
    <property type="match status" value="1"/>
</dbReference>
<dbReference type="GO" id="GO:0070507">
    <property type="term" value="P:regulation of microtubule cytoskeleton organization"/>
    <property type="evidence" value="ECO:0007669"/>
    <property type="project" value="UniProtKB-UniRule"/>
</dbReference>
<dbReference type="Pfam" id="PF05301">
    <property type="entry name" value="Acetyltransf_16"/>
    <property type="match status" value="1"/>
</dbReference>
<dbReference type="GO" id="GO:0042981">
    <property type="term" value="P:regulation of apoptotic process"/>
    <property type="evidence" value="ECO:0007669"/>
    <property type="project" value="InterPro"/>
</dbReference>
<evidence type="ECO:0000256" key="2">
    <source>
        <dbReference type="ARBA" id="ARBA00023315"/>
    </source>
</evidence>
<dbReference type="OrthoDB" id="447510at2759"/>
<keyword evidence="6" id="KW-1185">Reference proteome</keyword>
<proteinExistence type="inferred from homology"/>
<dbReference type="SMART" id="SM00005">
    <property type="entry name" value="DEATH"/>
    <property type="match status" value="1"/>
</dbReference>
<feature type="region of interest" description="Disordered" evidence="4">
    <location>
        <begin position="658"/>
        <end position="757"/>
    </location>
</feature>
<dbReference type="CDD" id="cd01671">
    <property type="entry name" value="CARD"/>
    <property type="match status" value="2"/>
</dbReference>
<feature type="binding site" evidence="3">
    <location>
        <begin position="581"/>
        <end position="594"/>
    </location>
    <ligand>
        <name>acetyl-CoA</name>
        <dbReference type="ChEBI" id="CHEBI:57288"/>
    </ligand>
</feature>
<dbReference type="InterPro" id="IPR001315">
    <property type="entry name" value="CARD"/>
</dbReference>
<comment type="similarity">
    <text evidence="3">Belongs to the acetyltransferase ATAT1 family.</text>
</comment>
<feature type="compositionally biased region" description="Low complexity" evidence="4">
    <location>
        <begin position="688"/>
        <end position="699"/>
    </location>
</feature>
<dbReference type="Gene3D" id="3.40.630.30">
    <property type="match status" value="1"/>
</dbReference>
<dbReference type="PANTHER" id="PTHR12327">
    <property type="entry name" value="ALPHA-TUBULIN N-ACETYLTRANSFERASE 1"/>
    <property type="match status" value="1"/>
</dbReference>
<organism evidence="5 6">
    <name type="scientific">Paramuricea clavata</name>
    <name type="common">Red gorgonian</name>
    <name type="synonym">Violescent sea-whip</name>
    <dbReference type="NCBI Taxonomy" id="317549"/>
    <lineage>
        <taxon>Eukaryota</taxon>
        <taxon>Metazoa</taxon>
        <taxon>Cnidaria</taxon>
        <taxon>Anthozoa</taxon>
        <taxon>Octocorallia</taxon>
        <taxon>Malacalcyonacea</taxon>
        <taxon>Plexauridae</taxon>
        <taxon>Paramuricea</taxon>
    </lineage>
</organism>
<evidence type="ECO:0000256" key="1">
    <source>
        <dbReference type="ARBA" id="ARBA00022679"/>
    </source>
</evidence>
<evidence type="ECO:0000313" key="6">
    <source>
        <dbReference type="Proteomes" id="UP001152795"/>
    </source>
</evidence>
<dbReference type="InterPro" id="IPR007965">
    <property type="entry name" value="GNAT_ATAT"/>
</dbReference>
<dbReference type="InterPro" id="IPR011029">
    <property type="entry name" value="DEATH-like_dom_sf"/>
</dbReference>
<evidence type="ECO:0000313" key="5">
    <source>
        <dbReference type="EMBL" id="CAB4002729.1"/>
    </source>
</evidence>
<name>A0A6S7HEM5_PARCT</name>
<feature type="binding site" evidence="3">
    <location>
        <begin position="617"/>
        <end position="626"/>
    </location>
    <ligand>
        <name>acetyl-CoA</name>
        <dbReference type="ChEBI" id="CHEBI:57288"/>
    </ligand>
</feature>
<sequence length="910" mass="102810">MAAVSEYSMSTADREFLRKKTEYLTKNLLVDDVFPFMTEIFDQNSEDLIRAEPTPRKKIIKFLDLLSRRGAKAFNAFLVATYQVQEYIARELAEERGVKLVDILLKEQSKTAAGKSDMKDVHRQILRQYLPEFPKLDVEKMLASLKEANIVKLESQCQAILEKQTNRERVTKLFELLPKLGPKAFDVFFNALKINQPQLYHDVKQKIKRSHPDIFQGDGKCYPESSSVVAMEVSQNCNLSTPCSELPVDVLGLVEEYLNKPNEVLENDWKRFYKVLKLPEGKENGIAENQNNPTRFVMNIWIDRDGRLATVKKLLEALMECGQGGLVHKIERMLCVELKHNYDIADGVENMHVDEEKKNEAIRIVKYIPQVLKAPFISRLNGLQQGVLSDVASAVKEERCDVLNAEDFLEKLGEQKMRILFRELRKAKQCEITKWMRNKFPAGSTGPVKSDDELRPAEMNYGRRKEVTDALTAKGYWRELASHDDINMSATQVALLERLSASKDPSDCVLSNWEAQGLHTVITTAAKLQYSDHELYILKDATANEGRGAAVGMIKVGRKTLFLLDMHGVQNEVVPLCVMDFYVHHTQQRHGCGKKLFEHMLKIHNLQPSQVAIDRPSHKFLSFLKKHYGLQNSILQSNKFLVFDQFFRDMNAVGYVPRRSQRLRSGNQVNNRPPVHPYRKNSGSNEEQQLSSSQQPPRRLSTRRSSRKDQPMDVDDVDSNSPVLPVVPAQPFRERSAESMRSVGSAGSRESSAHGARGLAAQASLYSRHSSADIATPRHNSTASQLWKRNAISAGMRSLHACSEDNPFAIGQSFINNRSPTKEANLLEFGNRRPNTIQLKPLGSTSQGKSNSLSSTGSYTLSSMPMLSSHTKQNSTNHGTSWNVFGIPPVDTSPKTSYQAKLGQGRTFPF</sequence>
<protein>
    <recommendedName>
        <fullName evidence="3">Alpha-tubulin N-acetyltransferase</fullName>
        <shortName evidence="3">Alpha-TAT</shortName>
        <shortName evidence="3">TAT</shortName>
        <ecNumber evidence="3">2.3.1.108</ecNumber>
    </recommendedName>
    <alternativeName>
        <fullName evidence="3">Acetyltransferase mec-17 homolog</fullName>
    </alternativeName>
</protein>
<dbReference type="PROSITE" id="PS50209">
    <property type="entry name" value="CARD"/>
    <property type="match status" value="2"/>
</dbReference>
<dbReference type="InterPro" id="IPR000488">
    <property type="entry name" value="Death_dom"/>
</dbReference>
<dbReference type="AlphaFoldDB" id="A0A6S7HEM5"/>
<dbReference type="Proteomes" id="UP001152795">
    <property type="component" value="Unassembled WGS sequence"/>
</dbReference>
<dbReference type="EMBL" id="CACRXK020004434">
    <property type="protein sequence ID" value="CAB4002729.1"/>
    <property type="molecule type" value="Genomic_DNA"/>
</dbReference>
<accession>A0A6S7HEM5</accession>
<dbReference type="GO" id="GO:0005874">
    <property type="term" value="C:microtubule"/>
    <property type="evidence" value="ECO:0007669"/>
    <property type="project" value="InterPro"/>
</dbReference>
<gene>
    <name evidence="5" type="ORF">PACLA_8A015858</name>
</gene>
<keyword evidence="2 3" id="KW-0012">Acyltransferase</keyword>
<dbReference type="CDD" id="cd01670">
    <property type="entry name" value="Death"/>
    <property type="match status" value="1"/>
</dbReference>
<dbReference type="GO" id="GO:0048666">
    <property type="term" value="P:neuron development"/>
    <property type="evidence" value="ECO:0007669"/>
    <property type="project" value="UniProtKB-UniRule"/>
</dbReference>
<dbReference type="GO" id="GO:0019799">
    <property type="term" value="F:tubulin N-acetyltransferase activity"/>
    <property type="evidence" value="ECO:0007669"/>
    <property type="project" value="UniProtKB-UniRule"/>
</dbReference>
<dbReference type="SUPFAM" id="SSF47986">
    <property type="entry name" value="DEATH domain"/>
    <property type="match status" value="3"/>
</dbReference>
<comment type="function">
    <text evidence="3">Specifically acetylates 'Lys-40' in alpha-tubulin on the lumenal side of microtubules. Promotes microtubule destabilization and accelerates microtubule dynamics; this activity may be independent of acetylation activity. Acetylates alpha-tubulin with a slow enzymatic rate, due to a catalytic site that is not optimized for acetyl transfer. Enters the microtubule through each end and diffuses quickly throughout the lumen of microtubules. Acetylates only long/old microtubules because of its slow acetylation rate since it does not have time to act on dynamically unstable microtubules before the enzyme is released.</text>
</comment>
<dbReference type="EC" id="2.3.1.108" evidence="3"/>
<feature type="region of interest" description="Disordered" evidence="4">
    <location>
        <begin position="836"/>
        <end position="857"/>
    </location>
</feature>
<evidence type="ECO:0000256" key="3">
    <source>
        <dbReference type="HAMAP-Rule" id="MF_03130"/>
    </source>
</evidence>
<dbReference type="PROSITE" id="PS51730">
    <property type="entry name" value="GNAT_ATAT"/>
    <property type="match status" value="1"/>
</dbReference>
<dbReference type="HAMAP" id="MF_03130">
    <property type="entry name" value="mec17"/>
    <property type="match status" value="1"/>
</dbReference>
<dbReference type="Pfam" id="PF00531">
    <property type="entry name" value="Death"/>
    <property type="match status" value="1"/>
</dbReference>
<feature type="compositionally biased region" description="Low complexity" evidence="4">
    <location>
        <begin position="843"/>
        <end position="857"/>
    </location>
</feature>
<dbReference type="Gene3D" id="1.10.533.10">
    <property type="entry name" value="Death Domain, Fas"/>
    <property type="match status" value="3"/>
</dbReference>
<comment type="catalytic activity">
    <reaction evidence="3">
        <text>L-lysyl-[alpha-tubulin] + acetyl-CoA = N(6)-acetyl-L-lysyl-[alpha-tubulin] + CoA + H(+)</text>
        <dbReference type="Rhea" id="RHEA:15277"/>
        <dbReference type="Rhea" id="RHEA-COMP:11278"/>
        <dbReference type="Rhea" id="RHEA-COMP:11279"/>
        <dbReference type="ChEBI" id="CHEBI:15378"/>
        <dbReference type="ChEBI" id="CHEBI:29969"/>
        <dbReference type="ChEBI" id="CHEBI:57287"/>
        <dbReference type="ChEBI" id="CHEBI:57288"/>
        <dbReference type="ChEBI" id="CHEBI:61930"/>
        <dbReference type="EC" id="2.3.1.108"/>
    </reaction>
</comment>
<evidence type="ECO:0000256" key="4">
    <source>
        <dbReference type="SAM" id="MobiDB-lite"/>
    </source>
</evidence>
<feature type="site" description="Crucial for catalytic activity" evidence="3">
    <location>
        <position position="516"/>
    </location>
</feature>
<comment type="caution">
    <text evidence="5">The sequence shown here is derived from an EMBL/GenBank/DDBJ whole genome shotgun (WGS) entry which is preliminary data.</text>
</comment>
<dbReference type="Pfam" id="PF00619">
    <property type="entry name" value="CARD"/>
    <property type="match status" value="2"/>
</dbReference>
<dbReference type="InterPro" id="IPR038746">
    <property type="entry name" value="Atat"/>
</dbReference>